<evidence type="ECO:0000256" key="6">
    <source>
        <dbReference type="ARBA" id="ARBA00023136"/>
    </source>
</evidence>
<keyword evidence="6" id="KW-0472">Membrane</keyword>
<dbReference type="EMBL" id="KX701749">
    <property type="protein sequence ID" value="APD75705.1"/>
    <property type="molecule type" value="Genomic_DNA"/>
</dbReference>
<protein>
    <submittedName>
        <fullName evidence="11">Variant surface glycoprotein 1125.5657</fullName>
    </submittedName>
</protein>
<evidence type="ECO:0000256" key="9">
    <source>
        <dbReference type="SAM" id="SignalP"/>
    </source>
</evidence>
<evidence type="ECO:0000256" key="5">
    <source>
        <dbReference type="ARBA" id="ARBA00022729"/>
    </source>
</evidence>
<feature type="domain" description="Trypanosome variant surface glycoprotein B-type N-terminal" evidence="10">
    <location>
        <begin position="17"/>
        <end position="234"/>
    </location>
</feature>
<comment type="subcellular location">
    <subcellularLocation>
        <location evidence="2">Cell membrane</location>
        <topology evidence="2">Lipid-anchor</topology>
        <topology evidence="2">GPI-anchor</topology>
    </subcellularLocation>
</comment>
<name>A0A1J0RCV4_9TRYP</name>
<dbReference type="AlphaFoldDB" id="A0A1J0RCV4"/>
<sequence length="268" mass="28689">MNYVAIVVFLTFALNLWLRPGQATAGDGANIAEFNILCEAVLLEDADPTVEICAAAVTDAEVNDIIQLNVSAAPDSWYSKFPKETPAEEPTAKTTGCSGSSDESACIGNWMKWATAKANLLKRVTAEPHLNPGNLKKHQAGASMYIANLQLLAAEAEAALSEYNTIIKPKLVKENNAITTAIKAALYGKGTTAYDGTDAKTMGTLGTRNTDCKTPSAGKSIVGDLFCLCAVDSTHNRWQNPAVSILQQLQAEHGPHSEARTRRRRGPK</sequence>
<keyword evidence="4" id="KW-0336">GPI-anchor</keyword>
<dbReference type="Pfam" id="PF13206">
    <property type="entry name" value="VSG_B"/>
    <property type="match status" value="1"/>
</dbReference>
<keyword evidence="5 9" id="KW-0732">Signal</keyword>
<evidence type="ECO:0000256" key="8">
    <source>
        <dbReference type="ARBA" id="ARBA00023288"/>
    </source>
</evidence>
<evidence type="ECO:0000256" key="7">
    <source>
        <dbReference type="ARBA" id="ARBA00023180"/>
    </source>
</evidence>
<dbReference type="InterPro" id="IPR025932">
    <property type="entry name" value="Trypano_VSG_B_N_dom"/>
</dbReference>
<feature type="signal peptide" evidence="9">
    <location>
        <begin position="1"/>
        <end position="23"/>
    </location>
</feature>
<dbReference type="VEuPathDB" id="TriTrypDB:Tb11.v5.0981"/>
<evidence type="ECO:0000259" key="10">
    <source>
        <dbReference type="Pfam" id="PF13206"/>
    </source>
</evidence>
<dbReference type="GO" id="GO:0098552">
    <property type="term" value="C:side of membrane"/>
    <property type="evidence" value="ECO:0007669"/>
    <property type="project" value="UniProtKB-KW"/>
</dbReference>
<evidence type="ECO:0000256" key="1">
    <source>
        <dbReference type="ARBA" id="ARBA00002523"/>
    </source>
</evidence>
<reference evidence="11" key="1">
    <citation type="submission" date="2016-08" db="EMBL/GenBank/DDBJ databases">
        <title>VSG repertoire of Trypanosoma brucei EATRO 1125.</title>
        <authorList>
            <person name="Cross G.A."/>
        </authorList>
    </citation>
    <scope>NUCLEOTIDE SEQUENCE</scope>
    <source>
        <strain evidence="11">EATRO 1125</strain>
    </source>
</reference>
<evidence type="ECO:0000256" key="2">
    <source>
        <dbReference type="ARBA" id="ARBA00004609"/>
    </source>
</evidence>
<keyword evidence="8" id="KW-0449">Lipoprotein</keyword>
<comment type="function">
    <text evidence="1">VSG forms a coat on the surface of the parasite. The trypanosome evades the immune response of the host by expressing a series of antigenically distinct VSGs from an estimated 1000 VSG genes.</text>
</comment>
<dbReference type="VEuPathDB" id="TriTrypDB:Tb427_000796700"/>
<keyword evidence="3" id="KW-1003">Cell membrane</keyword>
<feature type="chain" id="PRO_5012949783" evidence="9">
    <location>
        <begin position="24"/>
        <end position="268"/>
    </location>
</feature>
<organism evidence="11">
    <name type="scientific">Trypanosoma brucei</name>
    <dbReference type="NCBI Taxonomy" id="5691"/>
    <lineage>
        <taxon>Eukaryota</taxon>
        <taxon>Discoba</taxon>
        <taxon>Euglenozoa</taxon>
        <taxon>Kinetoplastea</taxon>
        <taxon>Metakinetoplastina</taxon>
        <taxon>Trypanosomatida</taxon>
        <taxon>Trypanosomatidae</taxon>
        <taxon>Trypanosoma</taxon>
    </lineage>
</organism>
<proteinExistence type="predicted"/>
<evidence type="ECO:0000256" key="4">
    <source>
        <dbReference type="ARBA" id="ARBA00022622"/>
    </source>
</evidence>
<keyword evidence="7" id="KW-0325">Glycoprotein</keyword>
<evidence type="ECO:0000313" key="11">
    <source>
        <dbReference type="EMBL" id="APD75705.1"/>
    </source>
</evidence>
<accession>A0A1J0RCV4</accession>
<evidence type="ECO:0000256" key="3">
    <source>
        <dbReference type="ARBA" id="ARBA00022475"/>
    </source>
</evidence>
<dbReference type="GO" id="GO:0005886">
    <property type="term" value="C:plasma membrane"/>
    <property type="evidence" value="ECO:0007669"/>
    <property type="project" value="UniProtKB-SubCell"/>
</dbReference>